<reference evidence="2" key="1">
    <citation type="journal article" date="2020" name="Phytopathology">
        <title>Genome sequence of the chestnut blight fungus Cryphonectria parasitica EP155: A fundamental resource for an archetypical invasive plant pathogen.</title>
        <authorList>
            <person name="Crouch J.A."/>
            <person name="Dawe A."/>
            <person name="Aerts A."/>
            <person name="Barry K."/>
            <person name="Churchill A.C.L."/>
            <person name="Grimwood J."/>
            <person name="Hillman B."/>
            <person name="Milgroom M.G."/>
            <person name="Pangilinan J."/>
            <person name="Smith M."/>
            <person name="Salamov A."/>
            <person name="Schmutz J."/>
            <person name="Yadav J."/>
            <person name="Grigoriev I.V."/>
            <person name="Nuss D."/>
        </authorList>
    </citation>
    <scope>NUCLEOTIDE SEQUENCE</scope>
    <source>
        <strain evidence="2">EP155</strain>
    </source>
</reference>
<dbReference type="RefSeq" id="XP_040778699.1">
    <property type="nucleotide sequence ID" value="XM_040923227.1"/>
</dbReference>
<accession>A0A9P4Y721</accession>
<dbReference type="OrthoDB" id="3200163at2759"/>
<proteinExistence type="predicted"/>
<keyword evidence="1" id="KW-1133">Transmembrane helix</keyword>
<sequence>MQSVPWRLRGSLLSPVTPLVCLLGGFAYTLRYRIRNLESLHQSLRLFLTVLQSCGVNLEEYGRREFELWSEEYGANHVEAMSCVRFPSGMISIYVDEEVLYPVDTIHYGPTLEDWSFESDFVQDFLATFWDMVENPPRDEIMPGTWVEDE</sequence>
<protein>
    <submittedName>
        <fullName evidence="2">Uncharacterized protein</fullName>
    </submittedName>
</protein>
<keyword evidence="3" id="KW-1185">Reference proteome</keyword>
<keyword evidence="1" id="KW-0472">Membrane</keyword>
<evidence type="ECO:0000256" key="1">
    <source>
        <dbReference type="SAM" id="Phobius"/>
    </source>
</evidence>
<dbReference type="Proteomes" id="UP000803844">
    <property type="component" value="Unassembled WGS sequence"/>
</dbReference>
<name>A0A9P4Y721_CRYP1</name>
<dbReference type="EMBL" id="MU032346">
    <property type="protein sequence ID" value="KAF3767738.1"/>
    <property type="molecule type" value="Genomic_DNA"/>
</dbReference>
<dbReference type="AlphaFoldDB" id="A0A9P4Y721"/>
<evidence type="ECO:0000313" key="3">
    <source>
        <dbReference type="Proteomes" id="UP000803844"/>
    </source>
</evidence>
<comment type="caution">
    <text evidence="2">The sequence shown here is derived from an EMBL/GenBank/DDBJ whole genome shotgun (WGS) entry which is preliminary data.</text>
</comment>
<gene>
    <name evidence="2" type="ORF">M406DRAFT_355687</name>
</gene>
<evidence type="ECO:0000313" key="2">
    <source>
        <dbReference type="EMBL" id="KAF3767738.1"/>
    </source>
</evidence>
<feature type="transmembrane region" description="Helical" evidence="1">
    <location>
        <begin position="12"/>
        <end position="30"/>
    </location>
</feature>
<keyword evidence="1" id="KW-0812">Transmembrane</keyword>
<organism evidence="2 3">
    <name type="scientific">Cryphonectria parasitica (strain ATCC 38755 / EP155)</name>
    <dbReference type="NCBI Taxonomy" id="660469"/>
    <lineage>
        <taxon>Eukaryota</taxon>
        <taxon>Fungi</taxon>
        <taxon>Dikarya</taxon>
        <taxon>Ascomycota</taxon>
        <taxon>Pezizomycotina</taxon>
        <taxon>Sordariomycetes</taxon>
        <taxon>Sordariomycetidae</taxon>
        <taxon>Diaporthales</taxon>
        <taxon>Cryphonectriaceae</taxon>
        <taxon>Cryphonectria-Endothia species complex</taxon>
        <taxon>Cryphonectria</taxon>
    </lineage>
</organism>
<dbReference type="GeneID" id="63840356"/>